<keyword evidence="3" id="KW-1185">Reference proteome</keyword>
<feature type="domain" description="MATH" evidence="1">
    <location>
        <begin position="16"/>
        <end position="98"/>
    </location>
</feature>
<feature type="domain" description="MATH" evidence="1">
    <location>
        <begin position="180"/>
        <end position="242"/>
    </location>
</feature>
<dbReference type="Pfam" id="PF00917">
    <property type="entry name" value="MATH"/>
    <property type="match status" value="2"/>
</dbReference>
<dbReference type="InterPro" id="IPR002083">
    <property type="entry name" value="MATH/TRAF_dom"/>
</dbReference>
<dbReference type="AlphaFoldDB" id="A8XN86"/>
<dbReference type="PANTHER" id="PTHR22743">
    <property type="entry name" value="MEPRIN/TRAF-LIKE MATH FAMILY-C.ELEGANS"/>
    <property type="match status" value="1"/>
</dbReference>
<dbReference type="HOGENOM" id="CLU_769938_0_0_1"/>
<evidence type="ECO:0000313" key="4">
    <source>
        <dbReference type="WormBase" id="CBG16037"/>
    </source>
</evidence>
<accession>A8XN86</accession>
<proteinExistence type="predicted"/>
<dbReference type="PANTHER" id="PTHR22743:SF165">
    <property type="entry name" value="BTB AND MATH DOMAIN CONTAINING-RELATED"/>
    <property type="match status" value="1"/>
</dbReference>
<dbReference type="InParanoid" id="A8XN86"/>
<dbReference type="EMBL" id="HE600910">
    <property type="protein sequence ID" value="CAP34317.2"/>
    <property type="molecule type" value="Genomic_DNA"/>
</dbReference>
<reference evidence="2 3" key="2">
    <citation type="journal article" date="2011" name="PLoS Genet.">
        <title>Caenorhabditis briggsae recombinant inbred line genotypes reveal inter-strain incompatibility and the evolution of recombination.</title>
        <authorList>
            <person name="Ross J.A."/>
            <person name="Koboldt D.C."/>
            <person name="Staisch J.E."/>
            <person name="Chamberlin H.M."/>
            <person name="Gupta B.P."/>
            <person name="Miller R.D."/>
            <person name="Baird S.E."/>
            <person name="Haag E.S."/>
        </authorList>
    </citation>
    <scope>NUCLEOTIDE SEQUENCE [LARGE SCALE GENOMIC DNA]</scope>
    <source>
        <strain evidence="2 3">AF16</strain>
    </source>
</reference>
<protein>
    <submittedName>
        <fullName evidence="2">Protein CBG16037</fullName>
    </submittedName>
</protein>
<gene>
    <name evidence="4" type="primary">bath-23</name>
    <name evidence="2 4" type="ORF">CBG16037</name>
    <name evidence="2" type="ORF">CBG_16037</name>
</gene>
<reference evidence="2 3" key="1">
    <citation type="journal article" date="2003" name="PLoS Biol.">
        <title>The genome sequence of Caenorhabditis briggsae: a platform for comparative genomics.</title>
        <authorList>
            <person name="Stein L.D."/>
            <person name="Bao Z."/>
            <person name="Blasiar D."/>
            <person name="Blumenthal T."/>
            <person name="Brent M.R."/>
            <person name="Chen N."/>
            <person name="Chinwalla A."/>
            <person name="Clarke L."/>
            <person name="Clee C."/>
            <person name="Coghlan A."/>
            <person name="Coulson A."/>
            <person name="D'Eustachio P."/>
            <person name="Fitch D.H."/>
            <person name="Fulton L.A."/>
            <person name="Fulton R.E."/>
            <person name="Griffiths-Jones S."/>
            <person name="Harris T.W."/>
            <person name="Hillier L.W."/>
            <person name="Kamath R."/>
            <person name="Kuwabara P.E."/>
            <person name="Mardis E.R."/>
            <person name="Marra M.A."/>
            <person name="Miner T.L."/>
            <person name="Minx P."/>
            <person name="Mullikin J.C."/>
            <person name="Plumb R.W."/>
            <person name="Rogers J."/>
            <person name="Schein J.E."/>
            <person name="Sohrmann M."/>
            <person name="Spieth J."/>
            <person name="Stajich J.E."/>
            <person name="Wei C."/>
            <person name="Willey D."/>
            <person name="Wilson R.K."/>
            <person name="Durbin R."/>
            <person name="Waterston R.H."/>
        </authorList>
    </citation>
    <scope>NUCLEOTIDE SEQUENCE [LARGE SCALE GENOMIC DNA]</scope>
    <source>
        <strain evidence="2 3">AF16</strain>
    </source>
</reference>
<evidence type="ECO:0000313" key="2">
    <source>
        <dbReference type="EMBL" id="CAP34317.2"/>
    </source>
</evidence>
<evidence type="ECO:0000259" key="1">
    <source>
        <dbReference type="Pfam" id="PF00917"/>
    </source>
</evidence>
<name>A8XN86_CAEBR</name>
<sequence length="360" mass="42639">MTENREEKKFVIKHVFEDVTKLQYDKVLYGEEEKHFGIFWKLRLCFEVFNGIPYLCVYLKFRKSEDVVGSEWSIEFEVDSDLYRDSKIKNKTHSISGTSEKVIDLIQISYINLQEYLFKGNLEAEFHVTIKKMTGIKLPKLRNFDDDVAKKFSDVYKPLLKSTKMTENREEKKFVIKHVFENVTKLQNDKVVYGNEEKHFGIFWKLRFCRRVFDDILCVCLEFRKSEDVVGSEWSIEFEVDSDFYKPHVFRNKKYLISGTSEKVICMVQINYSNLQQYLINVSLEAEFQVIIKKMTGFEIPKFRIFDDDVAKKFSDVCLLKKCLSELKTTAEIRELVPENAHDFGPDVWKELFLKAYSAL</sequence>
<dbReference type="Proteomes" id="UP000008549">
    <property type="component" value="Unassembled WGS sequence"/>
</dbReference>
<dbReference type="WormBase" id="CBG16037">
    <property type="protein sequence ID" value="CBP48443"/>
    <property type="gene ID" value="WBGene00036110"/>
    <property type="gene designation" value="Cbr-bath-23"/>
</dbReference>
<organism evidence="2 3">
    <name type="scientific">Caenorhabditis briggsae</name>
    <dbReference type="NCBI Taxonomy" id="6238"/>
    <lineage>
        <taxon>Eukaryota</taxon>
        <taxon>Metazoa</taxon>
        <taxon>Ecdysozoa</taxon>
        <taxon>Nematoda</taxon>
        <taxon>Chromadorea</taxon>
        <taxon>Rhabditida</taxon>
        <taxon>Rhabditina</taxon>
        <taxon>Rhabditomorpha</taxon>
        <taxon>Rhabditoidea</taxon>
        <taxon>Rhabditidae</taxon>
        <taxon>Peloderinae</taxon>
        <taxon>Caenorhabditis</taxon>
    </lineage>
</organism>
<dbReference type="InterPro" id="IPR052664">
    <property type="entry name" value="BTB-MATH_domain_protein"/>
</dbReference>
<evidence type="ECO:0000313" key="3">
    <source>
        <dbReference type="Proteomes" id="UP000008549"/>
    </source>
</evidence>